<dbReference type="EMBL" id="CM042029">
    <property type="protein sequence ID" value="KAI3794703.1"/>
    <property type="molecule type" value="Genomic_DNA"/>
</dbReference>
<sequence length="73" mass="8200">MEGDGDDDGGRGRYHHHDSVQLLQSIRVPLFLKQPIHTQLVHGYVIYAKKDMKQEIRSLLRRSVNPFGGGGSS</sequence>
<comment type="caution">
    <text evidence="1">The sequence shown here is derived from an EMBL/GenBank/DDBJ whole genome shotgun (WGS) entry which is preliminary data.</text>
</comment>
<evidence type="ECO:0000313" key="1">
    <source>
        <dbReference type="EMBL" id="KAI3794703.1"/>
    </source>
</evidence>
<reference evidence="1 2" key="2">
    <citation type="journal article" date="2022" name="Mol. Ecol. Resour.">
        <title>The genomes of chicory, endive, great burdock and yacon provide insights into Asteraceae paleo-polyploidization history and plant inulin production.</title>
        <authorList>
            <person name="Fan W."/>
            <person name="Wang S."/>
            <person name="Wang H."/>
            <person name="Wang A."/>
            <person name="Jiang F."/>
            <person name="Liu H."/>
            <person name="Zhao H."/>
            <person name="Xu D."/>
            <person name="Zhang Y."/>
        </authorList>
    </citation>
    <scope>NUCLEOTIDE SEQUENCE [LARGE SCALE GENOMIC DNA]</scope>
    <source>
        <strain evidence="2">cv. Yunnan</strain>
        <tissue evidence="1">Leaves</tissue>
    </source>
</reference>
<name>A0ACB9HHC0_9ASTR</name>
<protein>
    <submittedName>
        <fullName evidence="1">Uncharacterized protein</fullName>
    </submittedName>
</protein>
<organism evidence="1 2">
    <name type="scientific">Smallanthus sonchifolius</name>
    <dbReference type="NCBI Taxonomy" id="185202"/>
    <lineage>
        <taxon>Eukaryota</taxon>
        <taxon>Viridiplantae</taxon>
        <taxon>Streptophyta</taxon>
        <taxon>Embryophyta</taxon>
        <taxon>Tracheophyta</taxon>
        <taxon>Spermatophyta</taxon>
        <taxon>Magnoliopsida</taxon>
        <taxon>eudicotyledons</taxon>
        <taxon>Gunneridae</taxon>
        <taxon>Pentapetalae</taxon>
        <taxon>asterids</taxon>
        <taxon>campanulids</taxon>
        <taxon>Asterales</taxon>
        <taxon>Asteraceae</taxon>
        <taxon>Asteroideae</taxon>
        <taxon>Heliantheae alliance</taxon>
        <taxon>Millerieae</taxon>
        <taxon>Smallanthus</taxon>
    </lineage>
</organism>
<evidence type="ECO:0000313" key="2">
    <source>
        <dbReference type="Proteomes" id="UP001056120"/>
    </source>
</evidence>
<gene>
    <name evidence="1" type="ORF">L1987_37336</name>
</gene>
<reference evidence="2" key="1">
    <citation type="journal article" date="2022" name="Mol. Ecol. Resour.">
        <title>The genomes of chicory, endive, great burdock and yacon provide insights into Asteraceae palaeo-polyploidization history and plant inulin production.</title>
        <authorList>
            <person name="Fan W."/>
            <person name="Wang S."/>
            <person name="Wang H."/>
            <person name="Wang A."/>
            <person name="Jiang F."/>
            <person name="Liu H."/>
            <person name="Zhao H."/>
            <person name="Xu D."/>
            <person name="Zhang Y."/>
        </authorList>
    </citation>
    <scope>NUCLEOTIDE SEQUENCE [LARGE SCALE GENOMIC DNA]</scope>
    <source>
        <strain evidence="2">cv. Yunnan</strain>
    </source>
</reference>
<proteinExistence type="predicted"/>
<keyword evidence="2" id="KW-1185">Reference proteome</keyword>
<dbReference type="Proteomes" id="UP001056120">
    <property type="component" value="Linkage Group LG12"/>
</dbReference>
<accession>A0ACB9HHC0</accession>